<sequence length="477" mass="52509">MGIGSLFIVNNKTETLCAVKHWGPAVNPNAVCDKVFAALRASAKENLFADVLTTEGKQYVFHITRGEITYVATAENETEPLMVIEFLTQLHVVLKAYFGDQITETVLQEHHVTLYQLLDEMLDSGIPVNTHPGGLKVLVPPPNMLNRATSMIYGHAGVLVSDQDPSKLLPLPWRSNNIKYASNEIYVDVVEMVDATLDAEGRVLTSAVHGTVECNSRLSGMPDVSLSMSNSHLIEEYSFHPSVRLSRFAADRVVSFVPADGQFSLMHYKVRPPPSKNDNVWQPKYIKPNAWQQSKMQNIGGSINAQQVPLPIYVRPQATFGPTQGRVSIVCGTKPAFDDKTKPVENVSLEVRLPSRVISADPSATHGMATYDDVGHYVKWVIDKFPGDKTPCLTVQVQLVNNAPKDGGKGGDEEDGNEKARKMVSLQELVEIHAQFAVQGAGVSGIKVESLQVRNEKYKPSQGVRYHTRAGRVVVRT</sequence>
<keyword evidence="4" id="KW-0472">Membrane</keyword>
<dbReference type="eggNOG" id="KOG2740">
    <property type="taxonomic scope" value="Eukaryota"/>
</dbReference>
<dbReference type="Pfam" id="PF00928">
    <property type="entry name" value="Adap_comp_sub"/>
    <property type="match status" value="1"/>
</dbReference>
<dbReference type="PANTHER" id="PTHR10529">
    <property type="entry name" value="AP COMPLEX SUBUNIT MU"/>
    <property type="match status" value="1"/>
</dbReference>
<keyword evidence="3 5" id="KW-0653">Protein transport</keyword>
<evidence type="ECO:0000313" key="7">
    <source>
        <dbReference type="EMBL" id="ACO64658.1"/>
    </source>
</evidence>
<dbReference type="GO" id="GO:0030131">
    <property type="term" value="C:clathrin adaptor complex"/>
    <property type="evidence" value="ECO:0007669"/>
    <property type="project" value="UniProtKB-UniRule"/>
</dbReference>
<evidence type="ECO:0000259" key="6">
    <source>
        <dbReference type="PROSITE" id="PS51072"/>
    </source>
</evidence>
<keyword evidence="2 5" id="KW-0813">Transport</keyword>
<evidence type="ECO:0000313" key="8">
    <source>
        <dbReference type="Proteomes" id="UP000002009"/>
    </source>
</evidence>
<dbReference type="STRING" id="296587.C1E9C5"/>
<protein>
    <submittedName>
        <fullName evidence="7">Clathrin adaptor complex protein</fullName>
    </submittedName>
</protein>
<dbReference type="AlphaFoldDB" id="C1E9C5"/>
<gene>
    <name evidence="7" type="ORF">MICPUN_108525</name>
</gene>
<dbReference type="PRINTS" id="PR00314">
    <property type="entry name" value="CLATHRINADPT"/>
</dbReference>
<comment type="similarity">
    <text evidence="5">Belongs to the adaptor complexes medium subunit family.</text>
</comment>
<dbReference type="PROSITE" id="PS51072">
    <property type="entry name" value="MHD"/>
    <property type="match status" value="1"/>
</dbReference>
<evidence type="ECO:0000256" key="4">
    <source>
        <dbReference type="ARBA" id="ARBA00023136"/>
    </source>
</evidence>
<dbReference type="SUPFAM" id="SSF49447">
    <property type="entry name" value="Second domain of Mu2 adaptin subunit (ap50) of ap2 adaptor"/>
    <property type="match status" value="1"/>
</dbReference>
<dbReference type="InterPro" id="IPR036168">
    <property type="entry name" value="AP2_Mu_C_sf"/>
</dbReference>
<evidence type="ECO:0000256" key="2">
    <source>
        <dbReference type="ARBA" id="ARBA00022448"/>
    </source>
</evidence>
<evidence type="ECO:0000256" key="3">
    <source>
        <dbReference type="ARBA" id="ARBA00022927"/>
    </source>
</evidence>
<dbReference type="OrthoDB" id="870at2759"/>
<dbReference type="Gene3D" id="2.60.40.1170">
    <property type="entry name" value="Mu homology domain, subdomain B"/>
    <property type="match status" value="2"/>
</dbReference>
<dbReference type="InterPro" id="IPR001392">
    <property type="entry name" value="Clathrin_mu"/>
</dbReference>
<dbReference type="SUPFAM" id="SSF64356">
    <property type="entry name" value="SNARE-like"/>
    <property type="match status" value="1"/>
</dbReference>
<dbReference type="InterPro" id="IPR028565">
    <property type="entry name" value="MHD"/>
</dbReference>
<dbReference type="Gene3D" id="3.30.450.60">
    <property type="match status" value="1"/>
</dbReference>
<proteinExistence type="inferred from homology"/>
<evidence type="ECO:0000256" key="1">
    <source>
        <dbReference type="ARBA" id="ARBA00004308"/>
    </source>
</evidence>
<evidence type="ECO:0000256" key="5">
    <source>
        <dbReference type="PIRNR" id="PIRNR005992"/>
    </source>
</evidence>
<keyword evidence="8" id="KW-1185">Reference proteome</keyword>
<reference evidence="7 8" key="1">
    <citation type="journal article" date="2009" name="Science">
        <title>Green evolution and dynamic adaptations revealed by genomes of the marine picoeukaryotes Micromonas.</title>
        <authorList>
            <person name="Worden A.Z."/>
            <person name="Lee J.H."/>
            <person name="Mock T."/>
            <person name="Rouze P."/>
            <person name="Simmons M.P."/>
            <person name="Aerts A.L."/>
            <person name="Allen A.E."/>
            <person name="Cuvelier M.L."/>
            <person name="Derelle E."/>
            <person name="Everett M.V."/>
            <person name="Foulon E."/>
            <person name="Grimwood J."/>
            <person name="Gundlach H."/>
            <person name="Henrissat B."/>
            <person name="Napoli C."/>
            <person name="McDonald S.M."/>
            <person name="Parker M.S."/>
            <person name="Rombauts S."/>
            <person name="Salamov A."/>
            <person name="Von Dassow P."/>
            <person name="Badger J.H."/>
            <person name="Coutinho P.M."/>
            <person name="Demir E."/>
            <person name="Dubchak I."/>
            <person name="Gentemann C."/>
            <person name="Eikrem W."/>
            <person name="Gready J.E."/>
            <person name="John U."/>
            <person name="Lanier W."/>
            <person name="Lindquist E.A."/>
            <person name="Lucas S."/>
            <person name="Mayer K.F."/>
            <person name="Moreau H."/>
            <person name="Not F."/>
            <person name="Otillar R."/>
            <person name="Panaud O."/>
            <person name="Pangilinan J."/>
            <person name="Paulsen I."/>
            <person name="Piegu B."/>
            <person name="Poliakov A."/>
            <person name="Robbens S."/>
            <person name="Schmutz J."/>
            <person name="Toulza E."/>
            <person name="Wyss T."/>
            <person name="Zelensky A."/>
            <person name="Zhou K."/>
            <person name="Armbrust E.V."/>
            <person name="Bhattacharya D."/>
            <person name="Goodenough U.W."/>
            <person name="Van de Peer Y."/>
            <person name="Grigoriev I.V."/>
        </authorList>
    </citation>
    <scope>NUCLEOTIDE SEQUENCE [LARGE SCALE GENOMIC DNA]</scope>
    <source>
        <strain evidence="8">RCC299 / NOUM17</strain>
    </source>
</reference>
<dbReference type="RefSeq" id="XP_002503400.1">
    <property type="nucleotide sequence ID" value="XM_002503354.1"/>
</dbReference>
<dbReference type="InterPro" id="IPR050431">
    <property type="entry name" value="Adaptor_comp_med_subunit"/>
</dbReference>
<dbReference type="GO" id="GO:0016192">
    <property type="term" value="P:vesicle-mediated transport"/>
    <property type="evidence" value="ECO:0007669"/>
    <property type="project" value="InterPro"/>
</dbReference>
<dbReference type="CDD" id="cd09252">
    <property type="entry name" value="AP-3_Mu3_Cterm"/>
    <property type="match status" value="1"/>
</dbReference>
<dbReference type="GeneID" id="8244687"/>
<dbReference type="EMBL" id="CP001327">
    <property type="protein sequence ID" value="ACO64658.1"/>
    <property type="molecule type" value="Genomic_DNA"/>
</dbReference>
<dbReference type="Proteomes" id="UP000002009">
    <property type="component" value="Chromosome 6"/>
</dbReference>
<dbReference type="GO" id="GO:0012505">
    <property type="term" value="C:endomembrane system"/>
    <property type="evidence" value="ECO:0007669"/>
    <property type="project" value="UniProtKB-SubCell"/>
</dbReference>
<name>C1E9C5_MICCC</name>
<organism evidence="7 8">
    <name type="scientific">Micromonas commoda (strain RCC299 / NOUM17 / CCMP2709)</name>
    <name type="common">Picoplanktonic green alga</name>
    <dbReference type="NCBI Taxonomy" id="296587"/>
    <lineage>
        <taxon>Eukaryota</taxon>
        <taxon>Viridiplantae</taxon>
        <taxon>Chlorophyta</taxon>
        <taxon>Mamiellophyceae</taxon>
        <taxon>Mamiellales</taxon>
        <taxon>Mamiellaceae</taxon>
        <taxon>Micromonas</taxon>
    </lineage>
</organism>
<dbReference type="FunCoup" id="C1E9C5">
    <property type="interactions" value="1746"/>
</dbReference>
<dbReference type="GO" id="GO:0006886">
    <property type="term" value="P:intracellular protein transport"/>
    <property type="evidence" value="ECO:0007669"/>
    <property type="project" value="UniProtKB-UniRule"/>
</dbReference>
<dbReference type="CDD" id="cd14837">
    <property type="entry name" value="AP3_Mu_N"/>
    <property type="match status" value="1"/>
</dbReference>
<accession>C1E9C5</accession>
<dbReference type="InParanoid" id="C1E9C5"/>
<dbReference type="PIRSF" id="PIRSF005992">
    <property type="entry name" value="Clathrin_mu"/>
    <property type="match status" value="1"/>
</dbReference>
<dbReference type="InterPro" id="IPR011012">
    <property type="entry name" value="Longin-like_dom_sf"/>
</dbReference>
<feature type="domain" description="MHD" evidence="6">
    <location>
        <begin position="182"/>
        <end position="476"/>
    </location>
</feature>
<dbReference type="KEGG" id="mis:MICPUN_108525"/>
<comment type="subcellular location">
    <subcellularLocation>
        <location evidence="1">Endomembrane system</location>
    </subcellularLocation>
</comment>